<feature type="region of interest" description="Disordered" evidence="1">
    <location>
        <begin position="223"/>
        <end position="301"/>
    </location>
</feature>
<dbReference type="AlphaFoldDB" id="A0AAF3FSA4"/>
<feature type="compositionally biased region" description="Basic and acidic residues" evidence="1">
    <location>
        <begin position="255"/>
        <end position="271"/>
    </location>
</feature>
<sequence length="301" mass="33812">MPHLQNSAFLSSDSSDAENEDFEQIANPRPVPVLTALSPPMHQQMSNSSSAIPQQFDATPQANDSACQTMSCQWFPAGIPTASTPNLLDDEVSATESAPFDQTRQFNPSQQPLHFNDRDADVKKKIALFNLLEPFGDDQMKEQADRNAFLQVLYAINAGSLAGNIREIKREGRFEQNGRPRRVIVTFTDENVQQNVVECARQLSKIRQLKHLTLYAYKSPMAQRFKPLPKQQTKRQNKKARPTRAKGNRGATSRKSPDQKFEQRGKKELRPQRPPPSDSPQLPQNSHAWSLYGSTTNPSNG</sequence>
<feature type="compositionally biased region" description="Polar residues" evidence="1">
    <location>
        <begin position="1"/>
        <end position="14"/>
    </location>
</feature>
<feature type="compositionally biased region" description="Polar residues" evidence="1">
    <location>
        <begin position="41"/>
        <end position="63"/>
    </location>
</feature>
<accession>A0AAF3FSA4</accession>
<organism evidence="2 3">
    <name type="scientific">Mesorhabditis belari</name>
    <dbReference type="NCBI Taxonomy" id="2138241"/>
    <lineage>
        <taxon>Eukaryota</taxon>
        <taxon>Metazoa</taxon>
        <taxon>Ecdysozoa</taxon>
        <taxon>Nematoda</taxon>
        <taxon>Chromadorea</taxon>
        <taxon>Rhabditida</taxon>
        <taxon>Rhabditina</taxon>
        <taxon>Rhabditomorpha</taxon>
        <taxon>Rhabditoidea</taxon>
        <taxon>Rhabditidae</taxon>
        <taxon>Mesorhabditinae</taxon>
        <taxon>Mesorhabditis</taxon>
    </lineage>
</organism>
<dbReference type="WBParaSite" id="MBELARI_LOCUS962">
    <property type="protein sequence ID" value="MBELARI_LOCUS962"/>
    <property type="gene ID" value="MBELARI_LOCUS962"/>
</dbReference>
<feature type="compositionally biased region" description="Polar residues" evidence="1">
    <location>
        <begin position="284"/>
        <end position="301"/>
    </location>
</feature>
<reference evidence="3" key="1">
    <citation type="submission" date="2024-02" db="UniProtKB">
        <authorList>
            <consortium name="WormBaseParasite"/>
        </authorList>
    </citation>
    <scope>IDENTIFICATION</scope>
</reference>
<feature type="region of interest" description="Disordered" evidence="1">
    <location>
        <begin position="1"/>
        <end position="63"/>
    </location>
</feature>
<evidence type="ECO:0000313" key="3">
    <source>
        <dbReference type="WBParaSite" id="MBELARI_LOCUS962"/>
    </source>
</evidence>
<proteinExistence type="predicted"/>
<evidence type="ECO:0000256" key="1">
    <source>
        <dbReference type="SAM" id="MobiDB-lite"/>
    </source>
</evidence>
<name>A0AAF3FSA4_9BILA</name>
<keyword evidence="2" id="KW-1185">Reference proteome</keyword>
<feature type="compositionally biased region" description="Basic residues" evidence="1">
    <location>
        <begin position="232"/>
        <end position="247"/>
    </location>
</feature>
<dbReference type="Proteomes" id="UP000887575">
    <property type="component" value="Unassembled WGS sequence"/>
</dbReference>
<evidence type="ECO:0000313" key="2">
    <source>
        <dbReference type="Proteomes" id="UP000887575"/>
    </source>
</evidence>
<protein>
    <submittedName>
        <fullName evidence="3">Uncharacterized protein</fullName>
    </submittedName>
</protein>